<sequence>MLKVNGKSYDWGDVDVRIPGLNLQATEVSYDDELEKESVYGFGRRPRGYGTGNYKSEGKLTMLRDDFDEVLDYCKRSGKGIYDLIFPKMTVSYANDGDRTRTDVLNSVTITKTSNKASQGDKSLAVELDLLIIHGIDRDGVKPISGR</sequence>
<proteinExistence type="predicted"/>
<dbReference type="EMBL" id="SLUK01000006">
    <property type="protein sequence ID" value="TCL43222.1"/>
    <property type="molecule type" value="Genomic_DNA"/>
</dbReference>
<evidence type="ECO:0000313" key="2">
    <source>
        <dbReference type="Proteomes" id="UP000294682"/>
    </source>
</evidence>
<dbReference type="AlphaFoldDB" id="A0A9X8UJR6"/>
<reference evidence="1 2" key="1">
    <citation type="submission" date="2019-03" db="EMBL/GenBank/DDBJ databases">
        <title>Genomic Encyclopedia of Type Strains, Phase IV (KMG-IV): sequencing the most valuable type-strain genomes for metagenomic binning, comparative biology and taxonomic classification.</title>
        <authorList>
            <person name="Goeker M."/>
        </authorList>
    </citation>
    <scope>NUCLEOTIDE SEQUENCE [LARGE SCALE GENOMIC DNA]</scope>
    <source>
        <strain evidence="1 2">DSM 100433</strain>
    </source>
</reference>
<accession>A0A9X8UJR6</accession>
<protein>
    <recommendedName>
        <fullName evidence="3">Phage tail protein</fullName>
    </recommendedName>
</protein>
<name>A0A9X8UJR6_9FIRM</name>
<dbReference type="RefSeq" id="WP_132084594.1">
    <property type="nucleotide sequence ID" value="NZ_SLUK01000006.1"/>
</dbReference>
<gene>
    <name evidence="1" type="ORF">EDD78_10682</name>
</gene>
<dbReference type="Proteomes" id="UP000294682">
    <property type="component" value="Unassembled WGS sequence"/>
</dbReference>
<organism evidence="1 2">
    <name type="scientific">Harryflintia acetispora</name>
    <dbReference type="NCBI Taxonomy" id="1849041"/>
    <lineage>
        <taxon>Bacteria</taxon>
        <taxon>Bacillati</taxon>
        <taxon>Bacillota</taxon>
        <taxon>Clostridia</taxon>
        <taxon>Eubacteriales</taxon>
        <taxon>Oscillospiraceae</taxon>
        <taxon>Harryflintia</taxon>
    </lineage>
</organism>
<evidence type="ECO:0008006" key="3">
    <source>
        <dbReference type="Google" id="ProtNLM"/>
    </source>
</evidence>
<evidence type="ECO:0000313" key="1">
    <source>
        <dbReference type="EMBL" id="TCL43222.1"/>
    </source>
</evidence>
<keyword evidence="2" id="KW-1185">Reference proteome</keyword>
<comment type="caution">
    <text evidence="1">The sequence shown here is derived from an EMBL/GenBank/DDBJ whole genome shotgun (WGS) entry which is preliminary data.</text>
</comment>